<dbReference type="SUPFAM" id="SSF52374">
    <property type="entry name" value="Nucleotidylyl transferase"/>
    <property type="match status" value="1"/>
</dbReference>
<evidence type="ECO:0000256" key="5">
    <source>
        <dbReference type="ARBA" id="ARBA00022655"/>
    </source>
</evidence>
<dbReference type="NCBIfam" id="TIGR00018">
    <property type="entry name" value="panC"/>
    <property type="match status" value="1"/>
</dbReference>
<dbReference type="PANTHER" id="PTHR21299">
    <property type="entry name" value="CYTIDYLATE KINASE/PANTOATE-BETA-ALANINE LIGASE"/>
    <property type="match status" value="1"/>
</dbReference>
<dbReference type="GO" id="GO:0004592">
    <property type="term" value="F:pantoate-beta-alanine ligase activity"/>
    <property type="evidence" value="ECO:0007669"/>
    <property type="project" value="UniProtKB-EC"/>
</dbReference>
<dbReference type="HAMAP" id="MF_00158">
    <property type="entry name" value="PanC"/>
    <property type="match status" value="1"/>
</dbReference>
<dbReference type="AlphaFoldDB" id="A0A5J4T1S2"/>
<dbReference type="GO" id="GO:0015940">
    <property type="term" value="P:pantothenate biosynthetic process"/>
    <property type="evidence" value="ECO:0007669"/>
    <property type="project" value="UniProtKB-UniPathway"/>
</dbReference>
<proteinExistence type="inferred from homology"/>
<dbReference type="Gene3D" id="3.40.50.620">
    <property type="entry name" value="HUPs"/>
    <property type="match status" value="1"/>
</dbReference>
<evidence type="ECO:0000256" key="2">
    <source>
        <dbReference type="ARBA" id="ARBA00009256"/>
    </source>
</evidence>
<keyword evidence="6" id="KW-0547">Nucleotide-binding</keyword>
<evidence type="ECO:0000256" key="6">
    <source>
        <dbReference type="ARBA" id="ARBA00022741"/>
    </source>
</evidence>
<dbReference type="PANTHER" id="PTHR21299:SF1">
    <property type="entry name" value="PANTOATE--BETA-ALANINE LIGASE"/>
    <property type="match status" value="1"/>
</dbReference>
<evidence type="ECO:0000313" key="10">
    <source>
        <dbReference type="EMBL" id="KAA6352277.1"/>
    </source>
</evidence>
<reference evidence="10" key="1">
    <citation type="submission" date="2019-03" db="EMBL/GenBank/DDBJ databases">
        <title>Single cell metagenomics reveals metabolic interactions within the superorganism composed of flagellate Streblomastix strix and complex community of Bacteroidetes bacteria on its surface.</title>
        <authorList>
            <person name="Treitli S.C."/>
            <person name="Kolisko M."/>
            <person name="Husnik F."/>
            <person name="Keeling P."/>
            <person name="Hampl V."/>
        </authorList>
    </citation>
    <scope>NUCLEOTIDE SEQUENCE</scope>
    <source>
        <strain evidence="10">STM</strain>
    </source>
</reference>
<comment type="similarity">
    <text evidence="2">Belongs to the pantothenate synthetase family.</text>
</comment>
<keyword evidence="5" id="KW-0566">Pantothenate biosynthesis</keyword>
<dbReference type="CDD" id="cd00560">
    <property type="entry name" value="PanC"/>
    <property type="match status" value="1"/>
</dbReference>
<evidence type="ECO:0000256" key="3">
    <source>
        <dbReference type="ARBA" id="ARBA00012219"/>
    </source>
</evidence>
<dbReference type="GO" id="GO:0005524">
    <property type="term" value="F:ATP binding"/>
    <property type="evidence" value="ECO:0007669"/>
    <property type="project" value="UniProtKB-KW"/>
</dbReference>
<dbReference type="InterPro" id="IPR042176">
    <property type="entry name" value="Pantoate_ligase_C"/>
</dbReference>
<name>A0A5J4T1S2_9ZZZZ</name>
<comment type="caution">
    <text evidence="10">The sequence shown here is derived from an EMBL/GenBank/DDBJ whole genome shotgun (WGS) entry which is preliminary data.</text>
</comment>
<comment type="pathway">
    <text evidence="1">Cofactor biosynthesis; (R)-pantothenate biosynthesis; (R)-pantothenate from (R)-pantoate and beta-alanine: step 1/1.</text>
</comment>
<sequence length="290" mass="33115">MCGFSLNKMKVIYLIKDLQAELSIRKSQNKKIGFVPTMGALHEGHISLVECSVKENDITVVSIFVNPTQFNDKNDLLNYPRALEADCRLLADTGASYVFAPSAEEMYPQPDTRRFDYSPLDTVMEGAFRQGHFNGVCQIVSKLFDAVQPHRAYFGEKDFQQLAIIREMVRQLKYDIEIVGCPIVREKDGLAMSSRNTRLSISGREYAWEISQILFKSRAFAVDHSIDEVLQVVKDDIATVPSLRLEYFEIVNGDTLQKVRSWNEAFYVVGCIAVFCEEVRLIDNVKYREL</sequence>
<evidence type="ECO:0000256" key="9">
    <source>
        <dbReference type="ARBA" id="ARBA00048258"/>
    </source>
</evidence>
<accession>A0A5J4T1S2</accession>
<keyword evidence="7" id="KW-0067">ATP-binding</keyword>
<evidence type="ECO:0000256" key="4">
    <source>
        <dbReference type="ARBA" id="ARBA00022598"/>
    </source>
</evidence>
<dbReference type="EMBL" id="SNRY01000004">
    <property type="protein sequence ID" value="KAA6352277.1"/>
    <property type="molecule type" value="Genomic_DNA"/>
</dbReference>
<dbReference type="GO" id="GO:0005829">
    <property type="term" value="C:cytosol"/>
    <property type="evidence" value="ECO:0007669"/>
    <property type="project" value="TreeGrafter"/>
</dbReference>
<evidence type="ECO:0000256" key="1">
    <source>
        <dbReference type="ARBA" id="ARBA00004990"/>
    </source>
</evidence>
<protein>
    <recommendedName>
        <fullName evidence="3">pantoate--beta-alanine ligase (AMP-forming)</fullName>
        <ecNumber evidence="3">6.3.2.1</ecNumber>
    </recommendedName>
    <alternativeName>
        <fullName evidence="8">Pantoate-activating enzyme</fullName>
    </alternativeName>
</protein>
<gene>
    <name evidence="10" type="ORF">EZS27_000459</name>
</gene>
<dbReference type="InterPro" id="IPR003721">
    <property type="entry name" value="Pantoate_ligase"/>
</dbReference>
<dbReference type="Pfam" id="PF02569">
    <property type="entry name" value="Pantoate_ligase"/>
    <property type="match status" value="1"/>
</dbReference>
<dbReference type="InterPro" id="IPR014729">
    <property type="entry name" value="Rossmann-like_a/b/a_fold"/>
</dbReference>
<keyword evidence="4 10" id="KW-0436">Ligase</keyword>
<dbReference type="EC" id="6.3.2.1" evidence="3"/>
<evidence type="ECO:0000256" key="8">
    <source>
        <dbReference type="ARBA" id="ARBA00032806"/>
    </source>
</evidence>
<dbReference type="Gene3D" id="3.30.1300.10">
    <property type="entry name" value="Pantoate-beta-alanine ligase, C-terminal domain"/>
    <property type="match status" value="1"/>
</dbReference>
<organism evidence="10">
    <name type="scientific">termite gut metagenome</name>
    <dbReference type="NCBI Taxonomy" id="433724"/>
    <lineage>
        <taxon>unclassified sequences</taxon>
        <taxon>metagenomes</taxon>
        <taxon>organismal metagenomes</taxon>
    </lineage>
</organism>
<evidence type="ECO:0000256" key="7">
    <source>
        <dbReference type="ARBA" id="ARBA00022840"/>
    </source>
</evidence>
<dbReference type="FunFam" id="3.40.50.620:FF:000013">
    <property type="entry name" value="Pantothenate synthetase"/>
    <property type="match status" value="1"/>
</dbReference>
<dbReference type="UniPathway" id="UPA00028">
    <property type="reaction ID" value="UER00005"/>
</dbReference>
<comment type="catalytic activity">
    <reaction evidence="9">
        <text>(R)-pantoate + beta-alanine + ATP = (R)-pantothenate + AMP + diphosphate + H(+)</text>
        <dbReference type="Rhea" id="RHEA:10912"/>
        <dbReference type="ChEBI" id="CHEBI:15378"/>
        <dbReference type="ChEBI" id="CHEBI:15980"/>
        <dbReference type="ChEBI" id="CHEBI:29032"/>
        <dbReference type="ChEBI" id="CHEBI:30616"/>
        <dbReference type="ChEBI" id="CHEBI:33019"/>
        <dbReference type="ChEBI" id="CHEBI:57966"/>
        <dbReference type="ChEBI" id="CHEBI:456215"/>
        <dbReference type="EC" id="6.3.2.1"/>
    </reaction>
</comment>